<dbReference type="Proteomes" id="UP000263273">
    <property type="component" value="Unassembled WGS sequence"/>
</dbReference>
<protein>
    <recommendedName>
        <fullName evidence="1">Peptidase C45 hydrolase domain-containing protein</fullName>
    </recommendedName>
</protein>
<evidence type="ECO:0000313" key="2">
    <source>
        <dbReference type="EMBL" id="HBK52441.1"/>
    </source>
</evidence>
<dbReference type="Gene3D" id="3.60.60.10">
    <property type="entry name" value="Penicillin V Acylase, Chain A"/>
    <property type="match status" value="1"/>
</dbReference>
<dbReference type="STRING" id="378794.GCA_001570625_02203"/>
<dbReference type="RefSeq" id="WP_061214641.1">
    <property type="nucleotide sequence ID" value="NZ_DCDX01000020.1"/>
</dbReference>
<feature type="domain" description="Peptidase C45 hydrolase" evidence="1">
    <location>
        <begin position="9"/>
        <end position="116"/>
    </location>
</feature>
<sequence length="126" mass="14489">MLGYESIHNDFEIIRPEKDLLLHSNHYLTERFKEGDTAPQYQPDSYHSLDRIRSFMNQHYGHINVETVMEILADHEHHPYSICRHIDPAAPISSVTLASFIAVPAEGAIYIAAGNPCEQDYVRYSF</sequence>
<name>A0A354YUS5_9FIRM</name>
<dbReference type="EMBL" id="DNZF01000018">
    <property type="protein sequence ID" value="HBK52441.1"/>
    <property type="molecule type" value="Genomic_DNA"/>
</dbReference>
<gene>
    <name evidence="2" type="ORF">DDZ44_00695</name>
</gene>
<accession>A0A354YUS5</accession>
<reference evidence="2 3" key="1">
    <citation type="journal article" date="2018" name="Nat. Biotechnol.">
        <title>A standardized bacterial taxonomy based on genome phylogeny substantially revises the tree of life.</title>
        <authorList>
            <person name="Parks D.H."/>
            <person name="Chuvochina M."/>
            <person name="Waite D.W."/>
            <person name="Rinke C."/>
            <person name="Skarshewski A."/>
            <person name="Chaumeil P.A."/>
            <person name="Hugenholtz P."/>
        </authorList>
    </citation>
    <scope>NUCLEOTIDE SEQUENCE [LARGE SCALE GENOMIC DNA]</scope>
    <source>
        <strain evidence="2">UBA10948</strain>
    </source>
</reference>
<dbReference type="InterPro" id="IPR005079">
    <property type="entry name" value="Peptidase_C45_hydrolase"/>
</dbReference>
<proteinExistence type="predicted"/>
<comment type="caution">
    <text evidence="2">The sequence shown here is derived from an EMBL/GenBank/DDBJ whole genome shotgun (WGS) entry which is preliminary data.</text>
</comment>
<dbReference type="AlphaFoldDB" id="A0A354YUS5"/>
<dbReference type="Pfam" id="PF03417">
    <property type="entry name" value="AAT"/>
    <property type="match status" value="1"/>
</dbReference>
<organism evidence="2 3">
    <name type="scientific">Syntrophomonas wolfei</name>
    <dbReference type="NCBI Taxonomy" id="863"/>
    <lineage>
        <taxon>Bacteria</taxon>
        <taxon>Bacillati</taxon>
        <taxon>Bacillota</taxon>
        <taxon>Clostridia</taxon>
        <taxon>Eubacteriales</taxon>
        <taxon>Syntrophomonadaceae</taxon>
        <taxon>Syntrophomonas</taxon>
    </lineage>
</organism>
<evidence type="ECO:0000259" key="1">
    <source>
        <dbReference type="Pfam" id="PF03417"/>
    </source>
</evidence>
<evidence type="ECO:0000313" key="3">
    <source>
        <dbReference type="Proteomes" id="UP000263273"/>
    </source>
</evidence>